<evidence type="ECO:0000256" key="4">
    <source>
        <dbReference type="RuleBase" id="RU000363"/>
    </source>
</evidence>
<dbReference type="Gene3D" id="3.40.50.720">
    <property type="entry name" value="NAD(P)-binding Rossmann-like Domain"/>
    <property type="match status" value="1"/>
</dbReference>
<comment type="similarity">
    <text evidence="1 4">Belongs to the short-chain dehydrogenases/reductases (SDR) family.</text>
</comment>
<evidence type="ECO:0000256" key="1">
    <source>
        <dbReference type="ARBA" id="ARBA00006484"/>
    </source>
</evidence>
<dbReference type="AlphaFoldDB" id="A0A2T2N2F1"/>
<evidence type="ECO:0000313" key="6">
    <source>
        <dbReference type="Proteomes" id="UP000240883"/>
    </source>
</evidence>
<dbReference type="PRINTS" id="PR00081">
    <property type="entry name" value="GDHRDH"/>
</dbReference>
<dbReference type="PRINTS" id="PR00080">
    <property type="entry name" value="SDRFAMILY"/>
</dbReference>
<name>A0A2T2N2F1_CORCC</name>
<dbReference type="PROSITE" id="PS00061">
    <property type="entry name" value="ADH_SHORT"/>
    <property type="match status" value="1"/>
</dbReference>
<dbReference type="STRING" id="1448308.A0A2T2N2F1"/>
<proteinExistence type="inferred from homology"/>
<dbReference type="Pfam" id="PF00106">
    <property type="entry name" value="adh_short"/>
    <property type="match status" value="1"/>
</dbReference>
<evidence type="ECO:0000313" key="5">
    <source>
        <dbReference type="EMBL" id="PSN59600.1"/>
    </source>
</evidence>
<evidence type="ECO:0000256" key="2">
    <source>
        <dbReference type="ARBA" id="ARBA00022857"/>
    </source>
</evidence>
<reference evidence="5 6" key="1">
    <citation type="journal article" date="2018" name="Front. Microbiol.">
        <title>Genome-Wide Analysis of Corynespora cassiicola Leaf Fall Disease Putative Effectors.</title>
        <authorList>
            <person name="Lopez D."/>
            <person name="Ribeiro S."/>
            <person name="Label P."/>
            <person name="Fumanal B."/>
            <person name="Venisse J.S."/>
            <person name="Kohler A."/>
            <person name="de Oliveira R.R."/>
            <person name="Labutti K."/>
            <person name="Lipzen A."/>
            <person name="Lail K."/>
            <person name="Bauer D."/>
            <person name="Ohm R.A."/>
            <person name="Barry K.W."/>
            <person name="Spatafora J."/>
            <person name="Grigoriev I.V."/>
            <person name="Martin F.M."/>
            <person name="Pujade-Renaud V."/>
        </authorList>
    </citation>
    <scope>NUCLEOTIDE SEQUENCE [LARGE SCALE GENOMIC DNA]</scope>
    <source>
        <strain evidence="5 6">Philippines</strain>
    </source>
</reference>
<evidence type="ECO:0000256" key="3">
    <source>
        <dbReference type="ARBA" id="ARBA00023002"/>
    </source>
</evidence>
<sequence>MPFTEKQHLEIYPALSLSRADLWLSGKSVLITGGGYGIGAGLAHSFAQAKASRIAICGRTESRVKETASELQSAYPETKIEYYIASITDEKAVQSMFDSFGCPDILVNNAGAFFRGVNLKDIDLKDWWATIETNLLGTAIVTQTFLRAKSEGQPGTVIMMNSSGAHWGKLPGMTHYVAGKAGVFRFSELLQSENPEVRVFNVSPGFVETDMMKLAEEAGLKGFPMTSKDLVGNFAVWLCSSEADFLKGRFVRVGWDIEELKEKKEEIVEKDFLTCSLSGMDGQAMRL</sequence>
<gene>
    <name evidence="5" type="ORF">BS50DRAFT_507950</name>
</gene>
<dbReference type="InterPro" id="IPR002347">
    <property type="entry name" value="SDR_fam"/>
</dbReference>
<keyword evidence="6" id="KW-1185">Reference proteome</keyword>
<dbReference type="PANTHER" id="PTHR42760">
    <property type="entry name" value="SHORT-CHAIN DEHYDROGENASES/REDUCTASES FAMILY MEMBER"/>
    <property type="match status" value="1"/>
</dbReference>
<dbReference type="EMBL" id="KZ678154">
    <property type="protein sequence ID" value="PSN59600.1"/>
    <property type="molecule type" value="Genomic_DNA"/>
</dbReference>
<dbReference type="Proteomes" id="UP000240883">
    <property type="component" value="Unassembled WGS sequence"/>
</dbReference>
<dbReference type="InterPro" id="IPR036291">
    <property type="entry name" value="NAD(P)-bd_dom_sf"/>
</dbReference>
<dbReference type="CDD" id="cd05233">
    <property type="entry name" value="SDR_c"/>
    <property type="match status" value="1"/>
</dbReference>
<dbReference type="PANTHER" id="PTHR42760:SF37">
    <property type="entry name" value="CLAVALDEHYDE DEHYDROGENASE"/>
    <property type="match status" value="1"/>
</dbReference>
<organism evidence="5 6">
    <name type="scientific">Corynespora cassiicola Philippines</name>
    <dbReference type="NCBI Taxonomy" id="1448308"/>
    <lineage>
        <taxon>Eukaryota</taxon>
        <taxon>Fungi</taxon>
        <taxon>Dikarya</taxon>
        <taxon>Ascomycota</taxon>
        <taxon>Pezizomycotina</taxon>
        <taxon>Dothideomycetes</taxon>
        <taxon>Pleosporomycetidae</taxon>
        <taxon>Pleosporales</taxon>
        <taxon>Corynesporascaceae</taxon>
        <taxon>Corynespora</taxon>
    </lineage>
</organism>
<keyword evidence="2" id="KW-0521">NADP</keyword>
<keyword evidence="3" id="KW-0560">Oxidoreductase</keyword>
<dbReference type="OrthoDB" id="1933717at2759"/>
<protein>
    <submittedName>
        <fullName evidence="5">NAD(P)-binding protein</fullName>
    </submittedName>
</protein>
<dbReference type="InterPro" id="IPR020904">
    <property type="entry name" value="Sc_DH/Rdtase_CS"/>
</dbReference>
<accession>A0A2T2N2F1</accession>
<dbReference type="GO" id="GO:0016616">
    <property type="term" value="F:oxidoreductase activity, acting on the CH-OH group of donors, NAD or NADP as acceptor"/>
    <property type="evidence" value="ECO:0007669"/>
    <property type="project" value="TreeGrafter"/>
</dbReference>
<dbReference type="SUPFAM" id="SSF51735">
    <property type="entry name" value="NAD(P)-binding Rossmann-fold domains"/>
    <property type="match status" value="1"/>
</dbReference>